<evidence type="ECO:0000256" key="1">
    <source>
        <dbReference type="SAM" id="SignalP"/>
    </source>
</evidence>
<organism evidence="2 3">
    <name type="scientific">Afipia massiliensis</name>
    <dbReference type="NCBI Taxonomy" id="211460"/>
    <lineage>
        <taxon>Bacteria</taxon>
        <taxon>Pseudomonadati</taxon>
        <taxon>Pseudomonadota</taxon>
        <taxon>Alphaproteobacteria</taxon>
        <taxon>Hyphomicrobiales</taxon>
        <taxon>Nitrobacteraceae</taxon>
        <taxon>Afipia</taxon>
    </lineage>
</organism>
<reference evidence="2 3" key="1">
    <citation type="submission" date="2020-08" db="EMBL/GenBank/DDBJ databases">
        <title>Genomic Encyclopedia of Type Strains, Phase IV (KMG-IV): sequencing the most valuable type-strain genomes for metagenomic binning, comparative biology and taxonomic classification.</title>
        <authorList>
            <person name="Goeker M."/>
        </authorList>
    </citation>
    <scope>NUCLEOTIDE SEQUENCE [LARGE SCALE GENOMIC DNA]</scope>
    <source>
        <strain evidence="2 3">DSM 17498</strain>
    </source>
</reference>
<proteinExistence type="predicted"/>
<feature type="chain" id="PRO_5032444479" description="Porin" evidence="1">
    <location>
        <begin position="23"/>
        <end position="337"/>
    </location>
</feature>
<evidence type="ECO:0008006" key="4">
    <source>
        <dbReference type="Google" id="ProtNLM"/>
    </source>
</evidence>
<comment type="caution">
    <text evidence="2">The sequence shown here is derived from an EMBL/GenBank/DDBJ whole genome shotgun (WGS) entry which is preliminary data.</text>
</comment>
<evidence type="ECO:0000313" key="3">
    <source>
        <dbReference type="Proteomes" id="UP000521227"/>
    </source>
</evidence>
<accession>A0A840MXD6</accession>
<feature type="signal peptide" evidence="1">
    <location>
        <begin position="1"/>
        <end position="22"/>
    </location>
</feature>
<dbReference type="Pfam" id="PF09694">
    <property type="entry name" value="Gcw_chp"/>
    <property type="match status" value="1"/>
</dbReference>
<gene>
    <name evidence="2" type="ORF">HNQ36_002960</name>
</gene>
<dbReference type="Proteomes" id="UP000521227">
    <property type="component" value="Unassembled WGS sequence"/>
</dbReference>
<dbReference type="InterPro" id="IPR010239">
    <property type="entry name" value="CHP02001"/>
</dbReference>
<protein>
    <recommendedName>
        <fullName evidence="4">Porin</fullName>
    </recommendedName>
</protein>
<sequence>MKKVSLSIAAVSVAMGLGSASAADLGKVYTKAPAPIVVSPWDVAFGASIASNYVFRGITQSNKNASVAAYFEPRYNINPNLQLYAGVGGASISFTNRAAAEIDVYAGIRPTFGALAFDFGVFGYLYPGGQCIDSFGGPAGAAVCPPGSNVVLPSFNGMKKDVSFYEVYGKVNYTFNDYFAMGGNVFYSPNFLNSGADGTYASITAKATAPGTLFGTSGIGAYVSGEFGRQWLGTSDSFYGTNVVAAGFAGPFPNGIKYDDYNTWNVGVGFTYKVFTLDLRYSGTDLSKGACNAFTSDFTAQQTGSFSAINPGGFGSKWCGDQFIAKLSADVTLGALK</sequence>
<evidence type="ECO:0000313" key="2">
    <source>
        <dbReference type="EMBL" id="MBB5052969.1"/>
    </source>
</evidence>
<name>A0A840MXD6_9BRAD</name>
<dbReference type="NCBIfam" id="TIGR02001">
    <property type="entry name" value="gcw_chp"/>
    <property type="match status" value="1"/>
</dbReference>
<keyword evidence="1" id="KW-0732">Signal</keyword>
<dbReference type="EMBL" id="JACHIJ010000004">
    <property type="protein sequence ID" value="MBB5052969.1"/>
    <property type="molecule type" value="Genomic_DNA"/>
</dbReference>
<dbReference type="RefSeq" id="WP_184086229.1">
    <property type="nucleotide sequence ID" value="NZ_JACHIJ010000004.1"/>
</dbReference>
<dbReference type="AlphaFoldDB" id="A0A840MXD6"/>